<evidence type="ECO:0000256" key="4">
    <source>
        <dbReference type="RuleBase" id="RU003939"/>
    </source>
</evidence>
<dbReference type="Gene3D" id="4.10.520.10">
    <property type="entry name" value="IHF-like DNA-binding proteins"/>
    <property type="match status" value="1"/>
</dbReference>
<dbReference type="PROSITE" id="PS00045">
    <property type="entry name" value="HISTONE_LIKE"/>
    <property type="match status" value="1"/>
</dbReference>
<dbReference type="PANTHER" id="PTHR33175">
    <property type="entry name" value="DNA-BINDING PROTEIN HU"/>
    <property type="match status" value="1"/>
</dbReference>
<dbReference type="FunFam" id="4.10.520.10:FF:000001">
    <property type="entry name" value="DNA-binding protein HU"/>
    <property type="match status" value="1"/>
</dbReference>
<comment type="caution">
    <text evidence="5">The sequence shown here is derived from an EMBL/GenBank/DDBJ whole genome shotgun (WGS) entry which is preliminary data.</text>
</comment>
<dbReference type="GO" id="GO:0030527">
    <property type="term" value="F:structural constituent of chromatin"/>
    <property type="evidence" value="ECO:0007669"/>
    <property type="project" value="InterPro"/>
</dbReference>
<dbReference type="GO" id="GO:1990178">
    <property type="term" value="C:HU-DNA complex"/>
    <property type="evidence" value="ECO:0007669"/>
    <property type="project" value="UniProtKB-ARBA"/>
</dbReference>
<reference evidence="5" key="1">
    <citation type="submission" date="2020-10" db="EMBL/GenBank/DDBJ databases">
        <authorList>
            <person name="Gilroy R."/>
        </authorList>
    </citation>
    <scope>NUCLEOTIDE SEQUENCE</scope>
    <source>
        <strain evidence="5">ChiHile30-977</strain>
    </source>
</reference>
<dbReference type="PRINTS" id="PR01727">
    <property type="entry name" value="DNABINDINGHU"/>
</dbReference>
<dbReference type="GO" id="GO:0010467">
    <property type="term" value="P:gene expression"/>
    <property type="evidence" value="ECO:0007669"/>
    <property type="project" value="UniProtKB-ARBA"/>
</dbReference>
<dbReference type="SUPFAM" id="SSF47729">
    <property type="entry name" value="IHF-like DNA-binding proteins"/>
    <property type="match status" value="1"/>
</dbReference>
<dbReference type="GO" id="GO:0006270">
    <property type="term" value="P:DNA replication initiation"/>
    <property type="evidence" value="ECO:0007669"/>
    <property type="project" value="UniProtKB-ARBA"/>
</dbReference>
<name>A0A9D0YWW4_9FIRM</name>
<dbReference type="PANTHER" id="PTHR33175:SF3">
    <property type="entry name" value="DNA-BINDING PROTEIN HU-BETA"/>
    <property type="match status" value="1"/>
</dbReference>
<dbReference type="AlphaFoldDB" id="A0A9D0YWW4"/>
<evidence type="ECO:0000256" key="3">
    <source>
        <dbReference type="ARBA" id="ARBA00023125"/>
    </source>
</evidence>
<dbReference type="GO" id="GO:0030261">
    <property type="term" value="P:chromosome condensation"/>
    <property type="evidence" value="ECO:0007669"/>
    <property type="project" value="UniProtKB-KW"/>
</dbReference>
<keyword evidence="3 5" id="KW-0238">DNA-binding</keyword>
<dbReference type="CDD" id="cd13831">
    <property type="entry name" value="HU"/>
    <property type="match status" value="1"/>
</dbReference>
<dbReference type="GO" id="GO:1990103">
    <property type="term" value="C:DnaA-HU complex"/>
    <property type="evidence" value="ECO:0007669"/>
    <property type="project" value="UniProtKB-ARBA"/>
</dbReference>
<evidence type="ECO:0000256" key="1">
    <source>
        <dbReference type="ARBA" id="ARBA00010529"/>
    </source>
</evidence>
<dbReference type="GO" id="GO:0005829">
    <property type="term" value="C:cytosol"/>
    <property type="evidence" value="ECO:0007669"/>
    <property type="project" value="UniProtKB-ARBA"/>
</dbReference>
<evidence type="ECO:0000313" key="5">
    <source>
        <dbReference type="EMBL" id="HIQ63584.1"/>
    </source>
</evidence>
<dbReference type="EMBL" id="DVFI01000114">
    <property type="protein sequence ID" value="HIQ63584.1"/>
    <property type="molecule type" value="Genomic_DNA"/>
</dbReference>
<keyword evidence="2" id="KW-0226">DNA condensation</keyword>
<accession>A0A9D0YWW4</accession>
<protein>
    <submittedName>
        <fullName evidence="5">HU family DNA-binding protein</fullName>
    </submittedName>
</protein>
<dbReference type="InterPro" id="IPR020816">
    <property type="entry name" value="Histone-like_DNA-bd_CS"/>
</dbReference>
<proteinExistence type="inferred from homology"/>
<comment type="similarity">
    <text evidence="1 4">Belongs to the bacterial histone-like protein family.</text>
</comment>
<dbReference type="GO" id="GO:0042802">
    <property type="term" value="F:identical protein binding"/>
    <property type="evidence" value="ECO:0007669"/>
    <property type="project" value="UniProtKB-ARBA"/>
</dbReference>
<evidence type="ECO:0000256" key="2">
    <source>
        <dbReference type="ARBA" id="ARBA00023067"/>
    </source>
</evidence>
<reference evidence="5" key="2">
    <citation type="journal article" date="2021" name="PeerJ">
        <title>Extensive microbial diversity within the chicken gut microbiome revealed by metagenomics and culture.</title>
        <authorList>
            <person name="Gilroy R."/>
            <person name="Ravi A."/>
            <person name="Getino M."/>
            <person name="Pursley I."/>
            <person name="Horton D.L."/>
            <person name="Alikhan N.F."/>
            <person name="Baker D."/>
            <person name="Gharbi K."/>
            <person name="Hall N."/>
            <person name="Watson M."/>
            <person name="Adriaenssens E.M."/>
            <person name="Foster-Nyarko E."/>
            <person name="Jarju S."/>
            <person name="Secka A."/>
            <person name="Antonio M."/>
            <person name="Oren A."/>
            <person name="Chaudhuri R.R."/>
            <person name="La Ragione R."/>
            <person name="Hildebrand F."/>
            <person name="Pallen M.J."/>
        </authorList>
    </citation>
    <scope>NUCLEOTIDE SEQUENCE</scope>
    <source>
        <strain evidence="5">ChiHile30-977</strain>
    </source>
</reference>
<dbReference type="GO" id="GO:0003677">
    <property type="term" value="F:DNA binding"/>
    <property type="evidence" value="ECO:0007669"/>
    <property type="project" value="UniProtKB-KW"/>
</dbReference>
<dbReference type="SMART" id="SM00411">
    <property type="entry name" value="BHL"/>
    <property type="match status" value="1"/>
</dbReference>
<dbReference type="InterPro" id="IPR010992">
    <property type="entry name" value="IHF-like_DNA-bd_dom_sf"/>
</dbReference>
<dbReference type="InterPro" id="IPR000119">
    <property type="entry name" value="Hist_DNA-bd"/>
</dbReference>
<dbReference type="Pfam" id="PF00216">
    <property type="entry name" value="Bac_DNA_binding"/>
    <property type="match status" value="1"/>
</dbReference>
<gene>
    <name evidence="5" type="ORF">IAA66_08390</name>
</gene>
<evidence type="ECO:0000313" key="6">
    <source>
        <dbReference type="Proteomes" id="UP000886819"/>
    </source>
</evidence>
<organism evidence="5 6">
    <name type="scientific">Candidatus Avichristensenella intestinipullorum</name>
    <dbReference type="NCBI Taxonomy" id="2840693"/>
    <lineage>
        <taxon>Bacteria</taxon>
        <taxon>Bacillati</taxon>
        <taxon>Bacillota</taxon>
        <taxon>Clostridia</taxon>
        <taxon>Candidatus Avichristensenella</taxon>
    </lineage>
</organism>
<sequence>MNKTELCAAIAAKGGFAKKDAEKYTAAFVEVVSEALKQGDKVQIVGFGTFEVKDRPARKARNPRTGEEIEIAAAKAPAFKAGKALKDSVK</sequence>
<dbReference type="Proteomes" id="UP000886819">
    <property type="component" value="Unassembled WGS sequence"/>
</dbReference>